<evidence type="ECO:0000256" key="1">
    <source>
        <dbReference type="SAM" id="MobiDB-lite"/>
    </source>
</evidence>
<gene>
    <name evidence="2" type="ORF">HHA03_14680</name>
    <name evidence="3" type="ORF">SAMN05421839_11813</name>
</gene>
<feature type="compositionally biased region" description="Basic and acidic residues" evidence="1">
    <location>
        <begin position="106"/>
        <end position="123"/>
    </location>
</feature>
<proteinExistence type="predicted"/>
<dbReference type="EMBL" id="BJWI01000020">
    <property type="protein sequence ID" value="GEM01936.1"/>
    <property type="molecule type" value="Genomic_DNA"/>
</dbReference>
<evidence type="ECO:0000313" key="2">
    <source>
        <dbReference type="EMBL" id="GEM01936.1"/>
    </source>
</evidence>
<accession>A0A1I5Q0S4</accession>
<dbReference type="EMBL" id="FOXC01000018">
    <property type="protein sequence ID" value="SFP39938.1"/>
    <property type="molecule type" value="Genomic_DNA"/>
</dbReference>
<reference evidence="2 5" key="2">
    <citation type="submission" date="2019-07" db="EMBL/GenBank/DDBJ databases">
        <title>Whole genome shotgun sequence of Halolactibacillus halophilus NBRC 100868.</title>
        <authorList>
            <person name="Hosoyama A."/>
            <person name="Uohara A."/>
            <person name="Ohji S."/>
            <person name="Ichikawa N."/>
        </authorList>
    </citation>
    <scope>NUCLEOTIDE SEQUENCE [LARGE SCALE GENOMIC DNA]</scope>
    <source>
        <strain evidence="2 5">NBRC 100868</strain>
    </source>
</reference>
<organism evidence="3 4">
    <name type="scientific">Halolactibacillus halophilus</name>
    <dbReference type="NCBI Taxonomy" id="306540"/>
    <lineage>
        <taxon>Bacteria</taxon>
        <taxon>Bacillati</taxon>
        <taxon>Bacillota</taxon>
        <taxon>Bacilli</taxon>
        <taxon>Bacillales</taxon>
        <taxon>Bacillaceae</taxon>
        <taxon>Halolactibacillus</taxon>
    </lineage>
</organism>
<dbReference type="OrthoDB" id="2971950at2"/>
<dbReference type="Proteomes" id="UP000321547">
    <property type="component" value="Unassembled WGS sequence"/>
</dbReference>
<dbReference type="STRING" id="306540.SAMN05421839_11813"/>
<evidence type="ECO:0000313" key="4">
    <source>
        <dbReference type="Proteomes" id="UP000242243"/>
    </source>
</evidence>
<protein>
    <submittedName>
        <fullName evidence="3">Uncharacterized protein</fullName>
    </submittedName>
</protein>
<feature type="compositionally biased region" description="Basic and acidic residues" evidence="1">
    <location>
        <begin position="87"/>
        <end position="98"/>
    </location>
</feature>
<sequence length="123" mass="14627">MNEKKADEKWIIFTKEETYFIFNIHQVSKLENQFRKQGVKYRTIYYLNNKPVTYEIGQGYQEMSSNEEMEIIRDVQPVVEEIEEVEEVKTVDTTEDKLSNNNNDGETERGEIDAISKHRSVRE</sequence>
<evidence type="ECO:0000313" key="3">
    <source>
        <dbReference type="EMBL" id="SFP39938.1"/>
    </source>
</evidence>
<reference evidence="3 4" key="1">
    <citation type="submission" date="2016-10" db="EMBL/GenBank/DDBJ databases">
        <authorList>
            <person name="de Groot N.N."/>
        </authorList>
    </citation>
    <scope>NUCLEOTIDE SEQUENCE [LARGE SCALE GENOMIC DNA]</scope>
    <source>
        <strain evidence="3 4">DSM 17073</strain>
    </source>
</reference>
<keyword evidence="5" id="KW-1185">Reference proteome</keyword>
<dbReference type="RefSeq" id="WP_089832034.1">
    <property type="nucleotide sequence ID" value="NZ_BJWI01000020.1"/>
</dbReference>
<evidence type="ECO:0000313" key="5">
    <source>
        <dbReference type="Proteomes" id="UP000321547"/>
    </source>
</evidence>
<dbReference type="Proteomes" id="UP000242243">
    <property type="component" value="Unassembled WGS sequence"/>
</dbReference>
<name>A0A1I5Q0S4_9BACI</name>
<dbReference type="AlphaFoldDB" id="A0A1I5Q0S4"/>
<feature type="region of interest" description="Disordered" evidence="1">
    <location>
        <begin position="87"/>
        <end position="123"/>
    </location>
</feature>